<dbReference type="Pfam" id="PF12686">
    <property type="entry name" value="DUF3800"/>
    <property type="match status" value="1"/>
</dbReference>
<dbReference type="InterPro" id="IPR024524">
    <property type="entry name" value="DUF3800"/>
</dbReference>
<dbReference type="AlphaFoldDB" id="A0A4Y9SFB9"/>
<evidence type="ECO:0000313" key="1">
    <source>
        <dbReference type="EMBL" id="TFW18661.1"/>
    </source>
</evidence>
<dbReference type="OrthoDB" id="4071750at2"/>
<organism evidence="1 2">
    <name type="scientific">Duganella callida</name>
    <dbReference type="NCBI Taxonomy" id="2561932"/>
    <lineage>
        <taxon>Bacteria</taxon>
        <taxon>Pseudomonadati</taxon>
        <taxon>Pseudomonadota</taxon>
        <taxon>Betaproteobacteria</taxon>
        <taxon>Burkholderiales</taxon>
        <taxon>Oxalobacteraceae</taxon>
        <taxon>Telluria group</taxon>
        <taxon>Duganella</taxon>
    </lineage>
</organism>
<accession>A0A4Y9SFB9</accession>
<gene>
    <name evidence="1" type="ORF">E4L98_17585</name>
</gene>
<protein>
    <submittedName>
        <fullName evidence="1">DUF3800 domain-containing protein</fullName>
    </submittedName>
</protein>
<evidence type="ECO:0000313" key="2">
    <source>
        <dbReference type="Proteomes" id="UP000297729"/>
    </source>
</evidence>
<dbReference type="RefSeq" id="WP_135202844.1">
    <property type="nucleotide sequence ID" value="NZ_SPVG01000180.1"/>
</dbReference>
<reference evidence="1 2" key="1">
    <citation type="submission" date="2019-03" db="EMBL/GenBank/DDBJ databases">
        <title>Draft Genome Sequence of Duganella callidus sp. nov., a Novel Duganella Species Isolated from Cultivated Soil.</title>
        <authorList>
            <person name="Raths R."/>
            <person name="Peta V."/>
            <person name="Bucking H."/>
        </authorList>
    </citation>
    <scope>NUCLEOTIDE SEQUENCE [LARGE SCALE GENOMIC DNA]</scope>
    <source>
        <strain evidence="1 2">DN04</strain>
    </source>
</reference>
<sequence length="355" mass="39454">MHVFFDESGNTGSDLLNKEQPLFALASTCLEEGVAQRLIGPLKRQGQKEAKYSKLKNSVSGQKALIEFLSCPELSLSTAKFTQADKRYYLITHLVDKLIEPTLYENGRDLYAKDGHVGLVNVWYYAGATIFPNGHWERVLSAFEHSVRCPTSRAFSEFDTTLLRACSLTPHDCRDFATGLLMAKGRLEEFIGCYRGGVVFDPAPDLFTAMIHKWMDDYPGKFAITHDKSKPLARNEAFFRALIVDAPTRFIGYGDHQVEMPLRVNDFSFADSRDFAQLQIADIIAGACTDALLAWSGRKPMTSYHEALKETNLESLFVGGMLPTPSMPTVRAPAPGEVSLVDGSAAFLRETGYAR</sequence>
<name>A0A4Y9SFB9_9BURK</name>
<comment type="caution">
    <text evidence="1">The sequence shown here is derived from an EMBL/GenBank/DDBJ whole genome shotgun (WGS) entry which is preliminary data.</text>
</comment>
<keyword evidence="2" id="KW-1185">Reference proteome</keyword>
<dbReference type="Proteomes" id="UP000297729">
    <property type="component" value="Unassembled WGS sequence"/>
</dbReference>
<proteinExistence type="predicted"/>
<dbReference type="EMBL" id="SPVG01000180">
    <property type="protein sequence ID" value="TFW18661.1"/>
    <property type="molecule type" value="Genomic_DNA"/>
</dbReference>